<keyword evidence="3 4" id="KW-0408">Iron</keyword>
<sequence length="123" mass="12914">MKSISNINKVLVVIIVIIGYSCSSDNEDDIAPPPPPPMGEKLTYTANIKSIIDSNCIGCHANPPVNGAPFPLITFQNVSGQASAILNAVSKQTGESAAMPPSGRLPQATIDDIGQWIKDGLLE</sequence>
<dbReference type="GO" id="GO:0020037">
    <property type="term" value="F:heme binding"/>
    <property type="evidence" value="ECO:0007669"/>
    <property type="project" value="InterPro"/>
</dbReference>
<evidence type="ECO:0000256" key="1">
    <source>
        <dbReference type="ARBA" id="ARBA00022617"/>
    </source>
</evidence>
<dbReference type="Proteomes" id="UP000023541">
    <property type="component" value="Unassembled WGS sequence"/>
</dbReference>
<dbReference type="Gene3D" id="1.10.760.10">
    <property type="entry name" value="Cytochrome c-like domain"/>
    <property type="match status" value="1"/>
</dbReference>
<keyword evidence="1 4" id="KW-0349">Heme</keyword>
<dbReference type="PROSITE" id="PS51007">
    <property type="entry name" value="CYTC"/>
    <property type="match status" value="1"/>
</dbReference>
<dbReference type="InterPro" id="IPR036909">
    <property type="entry name" value="Cyt_c-like_dom_sf"/>
</dbReference>
<dbReference type="eggNOG" id="COG2010">
    <property type="taxonomic scope" value="Bacteria"/>
</dbReference>
<proteinExistence type="predicted"/>
<feature type="domain" description="Cytochrome c" evidence="5">
    <location>
        <begin position="43"/>
        <end position="121"/>
    </location>
</feature>
<name>A0A023BUY7_9FLAO</name>
<evidence type="ECO:0000256" key="4">
    <source>
        <dbReference type="PROSITE-ProRule" id="PRU00433"/>
    </source>
</evidence>
<evidence type="ECO:0000259" key="5">
    <source>
        <dbReference type="PROSITE" id="PS51007"/>
    </source>
</evidence>
<keyword evidence="7" id="KW-1185">Reference proteome</keyword>
<dbReference type="STRING" id="1317122.ATO12_17595"/>
<dbReference type="RefSeq" id="WP_051575812.1">
    <property type="nucleotide sequence ID" value="NZ_AQRA01000005.1"/>
</dbReference>
<dbReference type="GO" id="GO:0009055">
    <property type="term" value="F:electron transfer activity"/>
    <property type="evidence" value="ECO:0007669"/>
    <property type="project" value="InterPro"/>
</dbReference>
<comment type="caution">
    <text evidence="6">The sequence shown here is derived from an EMBL/GenBank/DDBJ whole genome shotgun (WGS) entry which is preliminary data.</text>
</comment>
<gene>
    <name evidence="6" type="ORF">ATO12_17595</name>
</gene>
<protein>
    <recommendedName>
        <fullName evidence="5">Cytochrome c domain-containing protein</fullName>
    </recommendedName>
</protein>
<evidence type="ECO:0000313" key="6">
    <source>
        <dbReference type="EMBL" id="EZH73749.1"/>
    </source>
</evidence>
<evidence type="ECO:0000256" key="3">
    <source>
        <dbReference type="ARBA" id="ARBA00023004"/>
    </source>
</evidence>
<dbReference type="GO" id="GO:0046872">
    <property type="term" value="F:metal ion binding"/>
    <property type="evidence" value="ECO:0007669"/>
    <property type="project" value="UniProtKB-KW"/>
</dbReference>
<dbReference type="PROSITE" id="PS51257">
    <property type="entry name" value="PROKAR_LIPOPROTEIN"/>
    <property type="match status" value="1"/>
</dbReference>
<dbReference type="SUPFAM" id="SSF46626">
    <property type="entry name" value="Cytochrome c"/>
    <property type="match status" value="1"/>
</dbReference>
<evidence type="ECO:0000256" key="2">
    <source>
        <dbReference type="ARBA" id="ARBA00022723"/>
    </source>
</evidence>
<reference evidence="6 7" key="1">
    <citation type="submission" date="2014-04" db="EMBL/GenBank/DDBJ databases">
        <title>Aquimarina sp. 22II-S11-z7 Genome Sequencing.</title>
        <authorList>
            <person name="Lai Q."/>
        </authorList>
    </citation>
    <scope>NUCLEOTIDE SEQUENCE [LARGE SCALE GENOMIC DNA]</scope>
    <source>
        <strain evidence="6 7">22II-S11-z7</strain>
    </source>
</reference>
<evidence type="ECO:0000313" key="7">
    <source>
        <dbReference type="Proteomes" id="UP000023541"/>
    </source>
</evidence>
<dbReference type="InterPro" id="IPR009056">
    <property type="entry name" value="Cyt_c-like_dom"/>
</dbReference>
<dbReference type="AlphaFoldDB" id="A0A023BUY7"/>
<organism evidence="6 7">
    <name type="scientific">Aquimarina atlantica</name>
    <dbReference type="NCBI Taxonomy" id="1317122"/>
    <lineage>
        <taxon>Bacteria</taxon>
        <taxon>Pseudomonadati</taxon>
        <taxon>Bacteroidota</taxon>
        <taxon>Flavobacteriia</taxon>
        <taxon>Flavobacteriales</taxon>
        <taxon>Flavobacteriaceae</taxon>
        <taxon>Aquimarina</taxon>
    </lineage>
</organism>
<dbReference type="EMBL" id="AQRA01000005">
    <property type="protein sequence ID" value="EZH73749.1"/>
    <property type="molecule type" value="Genomic_DNA"/>
</dbReference>
<accession>A0A023BUY7</accession>
<keyword evidence="2 4" id="KW-0479">Metal-binding</keyword>
<dbReference type="OrthoDB" id="9786191at2"/>